<dbReference type="AlphaFoldDB" id="D7T701"/>
<protein>
    <submittedName>
        <fullName evidence="9">Uncharacterized protein</fullName>
    </submittedName>
</protein>
<evidence type="ECO:0000256" key="7">
    <source>
        <dbReference type="SAM" id="MobiDB-lite"/>
    </source>
</evidence>
<sequence>MPKEKKKDHAQMRLCTTPTMKTVLPTSSTAKSSTTTTTTMAEERSETRDSCYFPGCRKDANCNCEMCLDSISATLDLLPASIQRSTLTKLSAPKTVERTPVSFNSSVMSTPESGTSKTSLSPAVRSTARVSLEQKMKKRKRVWRFGLYFWRLVVGVGLIFAAEFGFSWGVSRVLRPELSWDIVRSVGERSWVVKDLNEKVGFLQNQLQGFVGGEVSNCSYIDSTWEVSQDGLLLNSRCTLYKSVTEEVTIWGWPLQTAGLLATGLSSRSFTILSGRVTEWPDGRIRNLLRKANSSWTHKKWSASVVQLDPNTLVLEYRRSSILESSRLFSAALEFLRFWMCRMVERMKQEFWVLSVFEIKYSDFTAKESDRIPT</sequence>
<reference evidence="10" key="1">
    <citation type="journal article" date="2007" name="Nature">
        <title>The grapevine genome sequence suggests ancestral hexaploidization in major angiosperm phyla.</title>
        <authorList>
            <consortium name="The French-Italian Public Consortium for Grapevine Genome Characterization."/>
            <person name="Jaillon O."/>
            <person name="Aury J.-M."/>
            <person name="Noel B."/>
            <person name="Policriti A."/>
            <person name="Clepet C."/>
            <person name="Casagrande A."/>
            <person name="Choisne N."/>
            <person name="Aubourg S."/>
            <person name="Vitulo N."/>
            <person name="Jubin C."/>
            <person name="Vezzi A."/>
            <person name="Legeai F."/>
            <person name="Hugueney P."/>
            <person name="Dasilva C."/>
            <person name="Horner D."/>
            <person name="Mica E."/>
            <person name="Jublot D."/>
            <person name="Poulain J."/>
            <person name="Bruyere C."/>
            <person name="Billault A."/>
            <person name="Segurens B."/>
            <person name="Gouyvenoux M."/>
            <person name="Ugarte E."/>
            <person name="Cattonaro F."/>
            <person name="Anthouard V."/>
            <person name="Vico V."/>
            <person name="Del Fabbro C."/>
            <person name="Alaux M."/>
            <person name="Di Gaspero G."/>
            <person name="Dumas V."/>
            <person name="Felice N."/>
            <person name="Paillard S."/>
            <person name="Juman I."/>
            <person name="Moroldo M."/>
            <person name="Scalabrin S."/>
            <person name="Canaguier A."/>
            <person name="Le Clainche I."/>
            <person name="Malacrida G."/>
            <person name="Durand E."/>
            <person name="Pesole G."/>
            <person name="Laucou V."/>
            <person name="Chatelet P."/>
            <person name="Merdinoglu D."/>
            <person name="Delledonne M."/>
            <person name="Pezzotti M."/>
            <person name="Lecharny A."/>
            <person name="Scarpelli C."/>
            <person name="Artiguenave F."/>
            <person name="Pe M.E."/>
            <person name="Valle G."/>
            <person name="Morgante M."/>
            <person name="Caboche M."/>
            <person name="Adam-Blondon A.-F."/>
            <person name="Weissenbach J."/>
            <person name="Quetier F."/>
            <person name="Wincker P."/>
        </authorList>
    </citation>
    <scope>NUCLEOTIDE SEQUENCE [LARGE SCALE GENOMIC DNA]</scope>
    <source>
        <strain evidence="10">cv. Pinot noir / PN40024</strain>
    </source>
</reference>
<dbReference type="PaxDb" id="29760-VIT_05s0020g03640.t01"/>
<evidence type="ECO:0000256" key="6">
    <source>
        <dbReference type="ARBA" id="ARBA00023136"/>
    </source>
</evidence>
<dbReference type="OrthoDB" id="347124at2759"/>
<dbReference type="KEGG" id="vvi:100259691"/>
<name>D7T701_VITVI</name>
<keyword evidence="5 8" id="KW-1133">Transmembrane helix</keyword>
<dbReference type="InterPro" id="IPR006716">
    <property type="entry name" value="ERG2_sigma1_rcpt-like"/>
</dbReference>
<evidence type="ECO:0000256" key="8">
    <source>
        <dbReference type="SAM" id="Phobius"/>
    </source>
</evidence>
<comment type="similarity">
    <text evidence="2">Belongs to the ERG2 family.</text>
</comment>
<evidence type="ECO:0000256" key="2">
    <source>
        <dbReference type="ARBA" id="ARBA00007141"/>
    </source>
</evidence>
<dbReference type="OMA" id="WTPPMRS"/>
<keyword evidence="4" id="KW-0256">Endoplasmic reticulum</keyword>
<keyword evidence="3 8" id="KW-0812">Transmembrane</keyword>
<evidence type="ECO:0000313" key="9">
    <source>
        <dbReference type="EMBL" id="CBI26272.3"/>
    </source>
</evidence>
<accession>D7T701</accession>
<evidence type="ECO:0000256" key="5">
    <source>
        <dbReference type="ARBA" id="ARBA00022989"/>
    </source>
</evidence>
<dbReference type="InParanoid" id="D7T701"/>
<feature type="transmembrane region" description="Helical" evidence="8">
    <location>
        <begin position="145"/>
        <end position="168"/>
    </location>
</feature>
<dbReference type="PANTHER" id="PTHR10868:SF1">
    <property type="entry name" value="SIGMA NON-OPIOID INTRACELLULAR RECEPTOR 1"/>
    <property type="match status" value="1"/>
</dbReference>
<organism evidence="9 10">
    <name type="scientific">Vitis vinifera</name>
    <name type="common">Grape</name>
    <dbReference type="NCBI Taxonomy" id="29760"/>
    <lineage>
        <taxon>Eukaryota</taxon>
        <taxon>Viridiplantae</taxon>
        <taxon>Streptophyta</taxon>
        <taxon>Embryophyta</taxon>
        <taxon>Tracheophyta</taxon>
        <taxon>Spermatophyta</taxon>
        <taxon>Magnoliopsida</taxon>
        <taxon>eudicotyledons</taxon>
        <taxon>Gunneridae</taxon>
        <taxon>Pentapetalae</taxon>
        <taxon>rosids</taxon>
        <taxon>Vitales</taxon>
        <taxon>Vitaceae</taxon>
        <taxon>Viteae</taxon>
        <taxon>Vitis</taxon>
    </lineage>
</organism>
<feature type="compositionally biased region" description="Low complexity" evidence="7">
    <location>
        <begin position="26"/>
        <end position="40"/>
    </location>
</feature>
<keyword evidence="6 8" id="KW-0472">Membrane</keyword>
<dbReference type="eggNOG" id="ENOG502QSKW">
    <property type="taxonomic scope" value="Eukaryota"/>
</dbReference>
<dbReference type="HOGENOM" id="CLU_040867_0_0_1"/>
<gene>
    <name evidence="9" type="ordered locus">VIT_05s0020g03640</name>
</gene>
<dbReference type="TCDB" id="8.A.63.1.4">
    <property type="family name" value="the sigma non-opioid intracellular receptor (s1r) family"/>
</dbReference>
<evidence type="ECO:0000256" key="4">
    <source>
        <dbReference type="ARBA" id="ARBA00022824"/>
    </source>
</evidence>
<feature type="region of interest" description="Disordered" evidence="7">
    <location>
        <begin position="23"/>
        <end position="44"/>
    </location>
</feature>
<dbReference type="GO" id="GO:0005783">
    <property type="term" value="C:endoplasmic reticulum"/>
    <property type="evidence" value="ECO:0000318"/>
    <property type="project" value="GO_Central"/>
</dbReference>
<dbReference type="PANTHER" id="PTHR10868">
    <property type="entry name" value="SIGMA 1-TYPE OPIOID RECEPTOR-RELATED"/>
    <property type="match status" value="1"/>
</dbReference>
<proteinExistence type="inferred from homology"/>
<evidence type="ECO:0000313" key="10">
    <source>
        <dbReference type="Proteomes" id="UP000009183"/>
    </source>
</evidence>
<dbReference type="Proteomes" id="UP000009183">
    <property type="component" value="Chromosome 5"/>
</dbReference>
<dbReference type="GO" id="GO:0005789">
    <property type="term" value="C:endoplasmic reticulum membrane"/>
    <property type="evidence" value="ECO:0007669"/>
    <property type="project" value="UniProtKB-SubCell"/>
</dbReference>
<dbReference type="STRING" id="29760.D7T701"/>
<dbReference type="EMBL" id="FN595749">
    <property type="protein sequence ID" value="CBI26272.3"/>
    <property type="molecule type" value="Genomic_DNA"/>
</dbReference>
<comment type="subcellular location">
    <subcellularLocation>
        <location evidence="1">Endoplasmic reticulum membrane</location>
    </subcellularLocation>
</comment>
<keyword evidence="10" id="KW-1185">Reference proteome</keyword>
<evidence type="ECO:0000256" key="3">
    <source>
        <dbReference type="ARBA" id="ARBA00022692"/>
    </source>
</evidence>
<evidence type="ECO:0000256" key="1">
    <source>
        <dbReference type="ARBA" id="ARBA00004586"/>
    </source>
</evidence>
<dbReference type="Pfam" id="PF04622">
    <property type="entry name" value="ERG2_Sigma1R"/>
    <property type="match status" value="1"/>
</dbReference>
<dbReference type="FunCoup" id="D7T701">
    <property type="interactions" value="207"/>
</dbReference>